<organism evidence="1 2">
    <name type="scientific">Pseudobacteroides cellulosolvens ATCC 35603 = DSM 2933</name>
    <dbReference type="NCBI Taxonomy" id="398512"/>
    <lineage>
        <taxon>Bacteria</taxon>
        <taxon>Bacillati</taxon>
        <taxon>Bacillota</taxon>
        <taxon>Clostridia</taxon>
        <taxon>Eubacteriales</taxon>
        <taxon>Oscillospiraceae</taxon>
        <taxon>Pseudobacteroides</taxon>
    </lineage>
</organism>
<sequence length="76" mass="8649" precursor="true">MYMLALWDQFHYAVMTIGVFNTSGTFIKQYSTTVYNTHTVSLNIPAQGADRNFRINISSSGNARVCEYGLFSNVQW</sequence>
<evidence type="ECO:0000313" key="1">
    <source>
        <dbReference type="EMBL" id="KNY30318.1"/>
    </source>
</evidence>
<dbReference type="EMBL" id="LGTC01000001">
    <property type="protein sequence ID" value="KNY30318.1"/>
    <property type="molecule type" value="Genomic_DNA"/>
</dbReference>
<protein>
    <submittedName>
        <fullName evidence="1">Uncharacterized protein</fullName>
    </submittedName>
</protein>
<proteinExistence type="predicted"/>
<evidence type="ECO:0000313" key="2">
    <source>
        <dbReference type="Proteomes" id="UP000036923"/>
    </source>
</evidence>
<gene>
    <name evidence="1" type="ORF">Bccel_5598</name>
</gene>
<dbReference type="AlphaFoldDB" id="A0A0L6JWU2"/>
<name>A0A0L6JWU2_9FIRM</name>
<keyword evidence="2" id="KW-1185">Reference proteome</keyword>
<accession>A0A0L6JWU2</accession>
<comment type="caution">
    <text evidence="1">The sequence shown here is derived from an EMBL/GenBank/DDBJ whole genome shotgun (WGS) entry which is preliminary data.</text>
</comment>
<dbReference type="STRING" id="398512.Bccel_5598"/>
<reference evidence="2" key="1">
    <citation type="submission" date="2015-07" db="EMBL/GenBank/DDBJ databases">
        <title>Near-Complete Genome Sequence of the Cellulolytic Bacterium Bacteroides (Pseudobacteroides) cellulosolvens ATCC 35603.</title>
        <authorList>
            <person name="Dassa B."/>
            <person name="Utturkar S.M."/>
            <person name="Klingeman D.M."/>
            <person name="Hurt R.A."/>
            <person name="Keller M."/>
            <person name="Xu J."/>
            <person name="Reddy Y.H.K."/>
            <person name="Borovok I."/>
            <person name="Grinberg I.R."/>
            <person name="Lamed R."/>
            <person name="Zhivin O."/>
            <person name="Bayer E.A."/>
            <person name="Brown S.D."/>
        </authorList>
    </citation>
    <scope>NUCLEOTIDE SEQUENCE [LARGE SCALE GENOMIC DNA]</scope>
    <source>
        <strain evidence="2">DSM 2933</strain>
    </source>
</reference>
<dbReference type="Proteomes" id="UP000036923">
    <property type="component" value="Unassembled WGS sequence"/>
</dbReference>